<name>A0A1F7XM26_9BACT</name>
<gene>
    <name evidence="1" type="ORF">A2V97_04750</name>
</gene>
<dbReference type="AlphaFoldDB" id="A0A1F7XM26"/>
<reference evidence="1 2" key="1">
    <citation type="journal article" date="2016" name="Nat. Commun.">
        <title>Thousands of microbial genomes shed light on interconnected biogeochemical processes in an aquifer system.</title>
        <authorList>
            <person name="Anantharaman K."/>
            <person name="Brown C.T."/>
            <person name="Hug L.A."/>
            <person name="Sharon I."/>
            <person name="Castelle C.J."/>
            <person name="Probst A.J."/>
            <person name="Thomas B.C."/>
            <person name="Singh A."/>
            <person name="Wilkins M.J."/>
            <person name="Karaoz U."/>
            <person name="Brodie E.L."/>
            <person name="Williams K.H."/>
            <person name="Hubbard S.S."/>
            <person name="Banfield J.F."/>
        </authorList>
    </citation>
    <scope>NUCLEOTIDE SEQUENCE [LARGE SCALE GENOMIC DNA]</scope>
</reference>
<evidence type="ECO:0000313" key="2">
    <source>
        <dbReference type="Proteomes" id="UP000177382"/>
    </source>
</evidence>
<dbReference type="EMBL" id="MGFX01000001">
    <property type="protein sequence ID" value="OGM16040.1"/>
    <property type="molecule type" value="Genomic_DNA"/>
</dbReference>
<dbReference type="InterPro" id="IPR013368">
    <property type="entry name" value="YecD_YerC"/>
</dbReference>
<dbReference type="InterPro" id="IPR038116">
    <property type="entry name" value="TrpR-like_sf"/>
</dbReference>
<dbReference type="SUPFAM" id="SSF48295">
    <property type="entry name" value="TrpR-like"/>
    <property type="match status" value="1"/>
</dbReference>
<dbReference type="Pfam" id="PF01371">
    <property type="entry name" value="Trp_repressor"/>
    <property type="match status" value="1"/>
</dbReference>
<proteinExistence type="predicted"/>
<dbReference type="STRING" id="1802485.A2V97_04750"/>
<protein>
    <recommendedName>
        <fullName evidence="3">TrpR like protein, YerC/YecD</fullName>
    </recommendedName>
</protein>
<dbReference type="Proteomes" id="UP000177382">
    <property type="component" value="Unassembled WGS sequence"/>
</dbReference>
<organism evidence="1 2">
    <name type="scientific">Candidatus Woesebacteria bacterium RBG_16_42_24</name>
    <dbReference type="NCBI Taxonomy" id="1802485"/>
    <lineage>
        <taxon>Bacteria</taxon>
        <taxon>Candidatus Woeseibacteriota</taxon>
    </lineage>
</organism>
<dbReference type="GO" id="GO:0003700">
    <property type="term" value="F:DNA-binding transcription factor activity"/>
    <property type="evidence" value="ECO:0007669"/>
    <property type="project" value="InterPro"/>
</dbReference>
<dbReference type="InterPro" id="IPR000831">
    <property type="entry name" value="Trp_repress"/>
</dbReference>
<evidence type="ECO:0008006" key="3">
    <source>
        <dbReference type="Google" id="ProtNLM"/>
    </source>
</evidence>
<sequence>MTQVSKYPVSKEIYDTIYEVFVGTVSNLETKRRVARFFSEFLTPTERIMLVKRLAVGVLLAKGYNYRQVSRLLRVSTTTVGRYAFLLNYGDDYKDTVREILRNEKIEEFFLGTAEKIAGILSMAGSKGGSWRYLKEEIRNKRLKRPF</sequence>
<dbReference type="Gene3D" id="1.10.1270.10">
    <property type="entry name" value="TrpR-like"/>
    <property type="match status" value="1"/>
</dbReference>
<dbReference type="PANTHER" id="PTHR40080">
    <property type="entry name" value="LMO1763 PROTEIN"/>
    <property type="match status" value="1"/>
</dbReference>
<evidence type="ECO:0000313" key="1">
    <source>
        <dbReference type="EMBL" id="OGM16040.1"/>
    </source>
</evidence>
<dbReference type="InterPro" id="IPR010921">
    <property type="entry name" value="Trp_repressor/repl_initiator"/>
</dbReference>
<accession>A0A1F7XM26</accession>
<comment type="caution">
    <text evidence="1">The sequence shown here is derived from an EMBL/GenBank/DDBJ whole genome shotgun (WGS) entry which is preliminary data.</text>
</comment>
<dbReference type="PANTHER" id="PTHR40080:SF1">
    <property type="entry name" value="TRPR-LIKE PROTEIN YERC_YECD"/>
    <property type="match status" value="1"/>
</dbReference>
<dbReference type="GO" id="GO:0043565">
    <property type="term" value="F:sequence-specific DNA binding"/>
    <property type="evidence" value="ECO:0007669"/>
    <property type="project" value="InterPro"/>
</dbReference>